<dbReference type="GO" id="GO:0005666">
    <property type="term" value="C:RNA polymerase III complex"/>
    <property type="evidence" value="ECO:0007669"/>
    <property type="project" value="UniProtKB-UniRule"/>
</dbReference>
<comment type="similarity">
    <text evidence="6">Belongs to the RNA polymerase beta chain family.</text>
</comment>
<evidence type="ECO:0000256" key="6">
    <source>
        <dbReference type="RuleBase" id="RU367076"/>
    </source>
</evidence>
<feature type="domain" description="DNA-directed RNA polymerase III subunit RPC3 winged-helix" evidence="9">
    <location>
        <begin position="438"/>
        <end position="514"/>
    </location>
</feature>
<dbReference type="KEGG" id="mlr:MELLADRAFT_84617"/>
<dbReference type="STRING" id="747676.F4RGB9"/>
<name>F4RGB9_MELLP</name>
<protein>
    <recommendedName>
        <fullName evidence="6">DNA-directed RNA polymerase III subunit RPC3</fullName>
        <shortName evidence="6">RNA polymerase III subunit C3</shortName>
    </recommendedName>
</protein>
<dbReference type="PANTHER" id="PTHR12949">
    <property type="entry name" value="RNA POLYMERASE III DNA DIRECTED -RELATED"/>
    <property type="match status" value="1"/>
</dbReference>
<dbReference type="GeneID" id="18933544"/>
<evidence type="ECO:0000256" key="3">
    <source>
        <dbReference type="ARBA" id="ARBA00023163"/>
    </source>
</evidence>
<evidence type="ECO:0000259" key="7">
    <source>
        <dbReference type="Pfam" id="PF05645"/>
    </source>
</evidence>
<dbReference type="OrthoDB" id="272392at2759"/>
<accession>F4RGB9</accession>
<dbReference type="InterPro" id="IPR013197">
    <property type="entry name" value="RNA_pol_III_RPC82-rel_HTH"/>
</dbReference>
<evidence type="ECO:0000256" key="1">
    <source>
        <dbReference type="ARBA" id="ARBA00004123"/>
    </source>
</evidence>
<dbReference type="EMBL" id="GL883100">
    <property type="protein sequence ID" value="EGG08446.1"/>
    <property type="molecule type" value="Genomic_DNA"/>
</dbReference>
<organism evidence="11">
    <name type="scientific">Melampsora larici-populina (strain 98AG31 / pathotype 3-4-7)</name>
    <name type="common">Poplar leaf rust fungus</name>
    <dbReference type="NCBI Taxonomy" id="747676"/>
    <lineage>
        <taxon>Eukaryota</taxon>
        <taxon>Fungi</taxon>
        <taxon>Dikarya</taxon>
        <taxon>Basidiomycota</taxon>
        <taxon>Pucciniomycotina</taxon>
        <taxon>Pucciniomycetes</taxon>
        <taxon>Pucciniales</taxon>
        <taxon>Melampsoraceae</taxon>
        <taxon>Melampsora</taxon>
    </lineage>
</organism>
<keyword evidence="11" id="KW-1185">Reference proteome</keyword>
<comment type="subunit">
    <text evidence="6">Component of the RNA polymerase III (Pol III) complex consisting of 17 subunits.</text>
</comment>
<dbReference type="InterPro" id="IPR055207">
    <property type="entry name" value="POLR3C_WHD"/>
</dbReference>
<evidence type="ECO:0000259" key="8">
    <source>
        <dbReference type="Pfam" id="PF08221"/>
    </source>
</evidence>
<dbReference type="GO" id="GO:0006351">
    <property type="term" value="P:DNA-templated transcription"/>
    <property type="evidence" value="ECO:0007669"/>
    <property type="project" value="InterPro"/>
</dbReference>
<dbReference type="InParanoid" id="F4RGB9"/>
<evidence type="ECO:0000256" key="4">
    <source>
        <dbReference type="ARBA" id="ARBA00023242"/>
    </source>
</evidence>
<dbReference type="RefSeq" id="XP_007408032.1">
    <property type="nucleotide sequence ID" value="XM_007407970.1"/>
</dbReference>
<dbReference type="Pfam" id="PF05645">
    <property type="entry name" value="RNA_pol_Rpc82"/>
    <property type="match status" value="1"/>
</dbReference>
<dbReference type="HOGENOM" id="CLU_023294_2_0_1"/>
<proteinExistence type="inferred from homology"/>
<dbReference type="InterPro" id="IPR039748">
    <property type="entry name" value="RPC3"/>
</dbReference>
<keyword evidence="4 6" id="KW-0539">Nucleus</keyword>
<evidence type="ECO:0000259" key="9">
    <source>
        <dbReference type="Pfam" id="PF22536"/>
    </source>
</evidence>
<dbReference type="Gene3D" id="1.10.10.10">
    <property type="entry name" value="Winged helix-like DNA-binding domain superfamily/Winged helix DNA-binding domain"/>
    <property type="match status" value="4"/>
</dbReference>
<dbReference type="AlphaFoldDB" id="F4RGB9"/>
<evidence type="ECO:0000256" key="2">
    <source>
        <dbReference type="ARBA" id="ARBA00022478"/>
    </source>
</evidence>
<dbReference type="Proteomes" id="UP000001072">
    <property type="component" value="Unassembled WGS sequence"/>
</dbReference>
<gene>
    <name evidence="10" type="ORF">MELLADRAFT_84617</name>
</gene>
<dbReference type="FunCoup" id="F4RGB9">
    <property type="interactions" value="687"/>
</dbReference>
<feature type="domain" description="RNA polymerase III Rpc82 C -terminal" evidence="7">
    <location>
        <begin position="166"/>
        <end position="338"/>
    </location>
</feature>
<comment type="function">
    <text evidence="5 6">DNA-dependent RNA polymerase catalyzes the transcription of DNA into RNA using the four ribonucleoside triphosphates as substrates. Specific core component of RNA polymerase III which synthesizes small RNAs, such as 5S rRNA and tRNAs.</text>
</comment>
<dbReference type="VEuPathDB" id="FungiDB:MELLADRAFT_84617"/>
<evidence type="ECO:0000313" key="10">
    <source>
        <dbReference type="EMBL" id="EGG08446.1"/>
    </source>
</evidence>
<evidence type="ECO:0000313" key="11">
    <source>
        <dbReference type="Proteomes" id="UP000001072"/>
    </source>
</evidence>
<dbReference type="eggNOG" id="KOG2587">
    <property type="taxonomic scope" value="Eukaryota"/>
</dbReference>
<dbReference type="InterPro" id="IPR036388">
    <property type="entry name" value="WH-like_DNA-bd_sf"/>
</dbReference>
<evidence type="ECO:0000256" key="5">
    <source>
        <dbReference type="ARBA" id="ARBA00025127"/>
    </source>
</evidence>
<dbReference type="Pfam" id="PF22536">
    <property type="entry name" value="WHD_POLR3C"/>
    <property type="match status" value="1"/>
</dbReference>
<sequence>MIGPQDITLCEHLLTTLYGHACGEIGSLLLRRGRLPFSSLVKLSSLTSHSIRSALITLIQQNCVCHSETSSASTSTQTNSPEYFEVIPNEILARIRFGKYITIVDELFGIESSSIIEFVLENGKIRIGQLIASLLSNSNSNSMKSDSDSHEVKSESLKKSQIIRSNILNLLSERFLKPSQPSHSIASLDLELAWEKQMISEIPGIPTPKDLRAVKERVVDKVVVERDREFDELCAFDLKKRKMTIDAGGRGGKRSKIEESILDDDMFVRVNYDRFDIKIRNSIFEQECLRSYNQEAALVMKAMLSLAEAKQRDTQDLVSEPISAQSIVIRLGDQAKKLKTCFPTKTSNGQFNLKLKNTGDLAAEVLSIISKQDDFGTSSTSVFVNGSLDKLLSQMNPIAMVSEKKGNSTTLGGSGSGGMREFKIEYGKYSVELRKALVTRIVRETLGIEAARVVRILLNKGRLDEKHLAKFAMMTLKDSRELCLKLSTQNIIELQEIPKTQDRMPSRTYYLYFIDFKKLNLNLINKLRKSQINCIERIYKELNSNRNLISKINRKDIFNDLNQFLNHWELIEFNRLKIKLQALEVAKIRLERDLFILRDLPWVG</sequence>
<keyword evidence="3 6" id="KW-0804">Transcription</keyword>
<feature type="domain" description="RNA polymerase III subunit RPC82-related helix-turn-helix" evidence="8">
    <location>
        <begin position="9"/>
        <end position="65"/>
    </location>
</feature>
<dbReference type="InterPro" id="IPR008806">
    <property type="entry name" value="RNA_pol_III_Rpc82_C"/>
</dbReference>
<keyword evidence="2 6" id="KW-0240">DNA-directed RNA polymerase</keyword>
<dbReference type="Pfam" id="PF08221">
    <property type="entry name" value="HTH_9"/>
    <property type="match status" value="1"/>
</dbReference>
<dbReference type="PANTHER" id="PTHR12949:SF0">
    <property type="entry name" value="DNA-DIRECTED RNA POLYMERASE III SUBUNIT RPC3"/>
    <property type="match status" value="1"/>
</dbReference>
<dbReference type="GO" id="GO:0003697">
    <property type="term" value="F:single-stranded DNA binding"/>
    <property type="evidence" value="ECO:0007669"/>
    <property type="project" value="UniProtKB-UniRule"/>
</dbReference>
<reference evidence="11" key="1">
    <citation type="journal article" date="2011" name="Proc. Natl. Acad. Sci. U.S.A.">
        <title>Obligate biotrophy features unraveled by the genomic analysis of rust fungi.</title>
        <authorList>
            <person name="Duplessis S."/>
            <person name="Cuomo C.A."/>
            <person name="Lin Y.-C."/>
            <person name="Aerts A."/>
            <person name="Tisserant E."/>
            <person name="Veneault-Fourrey C."/>
            <person name="Joly D.L."/>
            <person name="Hacquard S."/>
            <person name="Amselem J."/>
            <person name="Cantarel B.L."/>
            <person name="Chiu R."/>
            <person name="Coutinho P.M."/>
            <person name="Feau N."/>
            <person name="Field M."/>
            <person name="Frey P."/>
            <person name="Gelhaye E."/>
            <person name="Goldberg J."/>
            <person name="Grabherr M.G."/>
            <person name="Kodira C.D."/>
            <person name="Kohler A."/>
            <person name="Kuees U."/>
            <person name="Lindquist E.A."/>
            <person name="Lucas S.M."/>
            <person name="Mago R."/>
            <person name="Mauceli E."/>
            <person name="Morin E."/>
            <person name="Murat C."/>
            <person name="Pangilinan J.L."/>
            <person name="Park R."/>
            <person name="Pearson M."/>
            <person name="Quesneville H."/>
            <person name="Rouhier N."/>
            <person name="Sakthikumar S."/>
            <person name="Salamov A.A."/>
            <person name="Schmutz J."/>
            <person name="Selles B."/>
            <person name="Shapiro H."/>
            <person name="Tanguay P."/>
            <person name="Tuskan G.A."/>
            <person name="Henrissat B."/>
            <person name="Van de Peer Y."/>
            <person name="Rouze P."/>
            <person name="Ellis J.G."/>
            <person name="Dodds P.N."/>
            <person name="Schein J.E."/>
            <person name="Zhong S."/>
            <person name="Hamelin R.C."/>
            <person name="Grigoriev I.V."/>
            <person name="Szabo L.J."/>
            <person name="Martin F."/>
        </authorList>
    </citation>
    <scope>NUCLEOTIDE SEQUENCE [LARGE SCALE GENOMIC DNA]</scope>
    <source>
        <strain evidence="11">98AG31 / pathotype 3-4-7</strain>
    </source>
</reference>
<comment type="subcellular location">
    <subcellularLocation>
        <location evidence="1 6">Nucleus</location>
    </subcellularLocation>
</comment>